<organism evidence="1 2">
    <name type="scientific">Pyramidobacter piscolens W5455</name>
    <dbReference type="NCBI Taxonomy" id="352165"/>
    <lineage>
        <taxon>Bacteria</taxon>
        <taxon>Thermotogati</taxon>
        <taxon>Synergistota</taxon>
        <taxon>Synergistia</taxon>
        <taxon>Synergistales</taxon>
        <taxon>Dethiosulfovibrionaceae</taxon>
        <taxon>Pyramidobacter</taxon>
    </lineage>
</organism>
<evidence type="ECO:0000313" key="2">
    <source>
        <dbReference type="Proteomes" id="UP000006462"/>
    </source>
</evidence>
<comment type="caution">
    <text evidence="1">The sequence shown here is derived from an EMBL/GenBank/DDBJ whole genome shotgun (WGS) entry which is preliminary data.</text>
</comment>
<evidence type="ECO:0000313" key="1">
    <source>
        <dbReference type="EMBL" id="EFB91216.1"/>
    </source>
</evidence>
<gene>
    <name evidence="1" type="ORF">HMPREF7215_0307</name>
</gene>
<sequence>MSPQGHLSFQRSLTKKKEFPGIFRGTPFFCLCVSFEA</sequence>
<reference evidence="1 2" key="1">
    <citation type="submission" date="2009-12" db="EMBL/GenBank/DDBJ databases">
        <authorList>
            <person name="Shrivastava S."/>
            <person name="Madupu R."/>
            <person name="Durkin A.S."/>
            <person name="Torralba M."/>
            <person name="Methe B."/>
            <person name="Sutton G.G."/>
            <person name="Strausberg R.L."/>
            <person name="Nelson K.E."/>
        </authorList>
    </citation>
    <scope>NUCLEOTIDE SEQUENCE [LARGE SCALE GENOMIC DNA]</scope>
    <source>
        <strain evidence="1 2">W5455</strain>
    </source>
</reference>
<keyword evidence="2" id="KW-1185">Reference proteome</keyword>
<accession>A0ABM9ZWA5</accession>
<dbReference type="EMBL" id="ADFP01000047">
    <property type="protein sequence ID" value="EFB91216.1"/>
    <property type="molecule type" value="Genomic_DNA"/>
</dbReference>
<name>A0ABM9ZWA5_9BACT</name>
<protein>
    <submittedName>
        <fullName evidence="1">Uncharacterized protein</fullName>
    </submittedName>
</protein>
<proteinExistence type="predicted"/>
<dbReference type="Proteomes" id="UP000006462">
    <property type="component" value="Unassembled WGS sequence"/>
</dbReference>